<evidence type="ECO:0000313" key="2">
    <source>
        <dbReference type="Proteomes" id="UP001626549"/>
    </source>
</evidence>
<evidence type="ECO:0000313" key="1">
    <source>
        <dbReference type="EMBL" id="WOJ95785.1"/>
    </source>
</evidence>
<dbReference type="EMBL" id="CP136865">
    <property type="protein sequence ID" value="WOJ95785.1"/>
    <property type="molecule type" value="Genomic_DNA"/>
</dbReference>
<reference evidence="1 2" key="1">
    <citation type="submission" date="2023-10" db="EMBL/GenBank/DDBJ databases">
        <title>Two novel species belonging to the OM43/NOR5 clade.</title>
        <authorList>
            <person name="Park M."/>
        </authorList>
    </citation>
    <scope>NUCLEOTIDE SEQUENCE [LARGE SCALE GENOMIC DNA]</scope>
    <source>
        <strain evidence="1 2">IMCC45268</strain>
    </source>
</reference>
<protein>
    <submittedName>
        <fullName evidence="1">Uncharacterized protein</fullName>
    </submittedName>
</protein>
<keyword evidence="2" id="KW-1185">Reference proteome</keyword>
<dbReference type="Proteomes" id="UP001626549">
    <property type="component" value="Chromosome"/>
</dbReference>
<proteinExistence type="predicted"/>
<accession>A0ABZ0I9I4</accession>
<gene>
    <name evidence="1" type="ORF">R0137_11080</name>
</gene>
<sequence length="172" mass="18785">MSAHPLEVYQHLIEVGVLLDYTVSQSSVDLSRVGELKRMALEAESALEEFIARSDSDPVQLRKVDDAVARHIELHTVAAIDEVSKTLKDSILSASAAHPIIRESSTKRAVSKAQGDLATLVMQAEVDALNLGATLGDLSRTLTVLMTPEWRSFSKKTYIANLTDKETANAIR</sequence>
<name>A0ABZ0I9I4_9GAMM</name>
<dbReference type="RefSeq" id="WP_407326484.1">
    <property type="nucleotide sequence ID" value="NZ_CP136865.1"/>
</dbReference>
<organism evidence="1 2">
    <name type="scientific">Congregibacter brevis</name>
    <dbReference type="NCBI Taxonomy" id="3081201"/>
    <lineage>
        <taxon>Bacteria</taxon>
        <taxon>Pseudomonadati</taxon>
        <taxon>Pseudomonadota</taxon>
        <taxon>Gammaproteobacteria</taxon>
        <taxon>Cellvibrionales</taxon>
        <taxon>Halieaceae</taxon>
        <taxon>Congregibacter</taxon>
    </lineage>
</organism>